<comment type="caution">
    <text evidence="3">The sequence shown here is derived from an EMBL/GenBank/DDBJ whole genome shotgun (WGS) entry which is preliminary data.</text>
</comment>
<dbReference type="SUPFAM" id="SSF52540">
    <property type="entry name" value="P-loop containing nucleoside triphosphate hydrolases"/>
    <property type="match status" value="1"/>
</dbReference>
<dbReference type="PANTHER" id="PTHR46082">
    <property type="entry name" value="ATP/GTP-BINDING PROTEIN-RELATED"/>
    <property type="match status" value="1"/>
</dbReference>
<gene>
    <name evidence="3" type="ORF">GGX14DRAFT_661017</name>
</gene>
<dbReference type="InterPro" id="IPR053137">
    <property type="entry name" value="NLR-like"/>
</dbReference>
<dbReference type="Pfam" id="PF13374">
    <property type="entry name" value="TPR_10"/>
    <property type="match status" value="1"/>
</dbReference>
<dbReference type="AlphaFoldDB" id="A0AAD6YB06"/>
<dbReference type="CDD" id="cd21037">
    <property type="entry name" value="MLKL_NTD"/>
    <property type="match status" value="1"/>
</dbReference>
<name>A0AAD6YB06_9AGAR</name>
<dbReference type="InterPro" id="IPR059179">
    <property type="entry name" value="MLKL-like_MCAfunc"/>
</dbReference>
<dbReference type="InterPro" id="IPR027417">
    <property type="entry name" value="P-loop_NTPase"/>
</dbReference>
<evidence type="ECO:0000313" key="4">
    <source>
        <dbReference type="Proteomes" id="UP001219525"/>
    </source>
</evidence>
<dbReference type="Pfam" id="PF25000">
    <property type="entry name" value="DUF7779"/>
    <property type="match status" value="1"/>
</dbReference>
<dbReference type="InterPro" id="IPR011990">
    <property type="entry name" value="TPR-like_helical_dom_sf"/>
</dbReference>
<dbReference type="InterPro" id="IPR056681">
    <property type="entry name" value="DUF7779"/>
</dbReference>
<evidence type="ECO:0000313" key="3">
    <source>
        <dbReference type="EMBL" id="KAJ7199987.1"/>
    </source>
</evidence>
<dbReference type="Pfam" id="PF13424">
    <property type="entry name" value="TPR_12"/>
    <property type="match status" value="3"/>
</dbReference>
<feature type="region of interest" description="Disordered" evidence="1">
    <location>
        <begin position="1"/>
        <end position="28"/>
    </location>
</feature>
<accession>A0AAD6YB06</accession>
<dbReference type="Proteomes" id="UP001219525">
    <property type="component" value="Unassembled WGS sequence"/>
</dbReference>
<dbReference type="PANTHER" id="PTHR46082:SF6">
    <property type="entry name" value="AAA+ ATPASE DOMAIN-CONTAINING PROTEIN-RELATED"/>
    <property type="match status" value="1"/>
</dbReference>
<proteinExistence type="predicted"/>
<organism evidence="3 4">
    <name type="scientific">Mycena pura</name>
    <dbReference type="NCBI Taxonomy" id="153505"/>
    <lineage>
        <taxon>Eukaryota</taxon>
        <taxon>Fungi</taxon>
        <taxon>Dikarya</taxon>
        <taxon>Basidiomycota</taxon>
        <taxon>Agaricomycotina</taxon>
        <taxon>Agaricomycetes</taxon>
        <taxon>Agaricomycetidae</taxon>
        <taxon>Agaricales</taxon>
        <taxon>Marasmiineae</taxon>
        <taxon>Mycenaceae</taxon>
        <taxon>Mycena</taxon>
    </lineage>
</organism>
<protein>
    <recommendedName>
        <fullName evidence="2">DUF7779 domain-containing protein</fullName>
    </recommendedName>
</protein>
<feature type="domain" description="DUF7779" evidence="2">
    <location>
        <begin position="441"/>
        <end position="543"/>
    </location>
</feature>
<evidence type="ECO:0000259" key="2">
    <source>
        <dbReference type="Pfam" id="PF25000"/>
    </source>
</evidence>
<dbReference type="SUPFAM" id="SSF48452">
    <property type="entry name" value="TPR-like"/>
    <property type="match status" value="2"/>
</dbReference>
<reference evidence="3" key="1">
    <citation type="submission" date="2023-03" db="EMBL/GenBank/DDBJ databases">
        <title>Massive genome expansion in bonnet fungi (Mycena s.s.) driven by repeated elements and novel gene families across ecological guilds.</title>
        <authorList>
            <consortium name="Lawrence Berkeley National Laboratory"/>
            <person name="Harder C.B."/>
            <person name="Miyauchi S."/>
            <person name="Viragh M."/>
            <person name="Kuo A."/>
            <person name="Thoen E."/>
            <person name="Andreopoulos B."/>
            <person name="Lu D."/>
            <person name="Skrede I."/>
            <person name="Drula E."/>
            <person name="Henrissat B."/>
            <person name="Morin E."/>
            <person name="Kohler A."/>
            <person name="Barry K."/>
            <person name="LaButti K."/>
            <person name="Morin E."/>
            <person name="Salamov A."/>
            <person name="Lipzen A."/>
            <person name="Mereny Z."/>
            <person name="Hegedus B."/>
            <person name="Baldrian P."/>
            <person name="Stursova M."/>
            <person name="Weitz H."/>
            <person name="Taylor A."/>
            <person name="Grigoriev I.V."/>
            <person name="Nagy L.G."/>
            <person name="Martin F."/>
            <person name="Kauserud H."/>
        </authorList>
    </citation>
    <scope>NUCLEOTIDE SEQUENCE</scope>
    <source>
        <strain evidence="3">9144</strain>
    </source>
</reference>
<dbReference type="Gene3D" id="1.25.40.10">
    <property type="entry name" value="Tetratricopeptide repeat domain"/>
    <property type="match status" value="2"/>
</dbReference>
<keyword evidence="4" id="KW-1185">Reference proteome</keyword>
<evidence type="ECO:0000256" key="1">
    <source>
        <dbReference type="SAM" id="MobiDB-lite"/>
    </source>
</evidence>
<sequence>MTTTSPTANRSGFQTPPTSIPSQSKSSANSDWLGPSLLAAKAIAAGADSTPFPYARGVFTVAVKVKKNQDNLKSVCGNIVEIIKIVQGHVIIQNESDTQELENLCTDIQRLTSHIPWSTLQGVLDALKKLQSKPKGIRGRLKEFLYSSDVADEIGGYDKKIQELRLNFMDLRFTQRPGVHGYRYTMHPLDPAAMQGNQYLNNCPPASRMFHGRQHILENMQHFFGHDLGKQRVYVLYGLGGVGKTQTALKFIEQSQAQFSSTCLIDTSTRETIDAAFKDVAVKQKIGDTAKDAIQWFTAQKGEWLLFFDNADEPSIDLNSFVPHCKHGNIIITTRNPGLCVYAGANTHVSNMEEADAVVLLLKTAALEDISRNRVAATAIVKELAYLPLAIIQAGAFIARSRNLEGFLTIYSTNKSRLLNEKPSQPHDNYAWTVYTTWQMSFNKLSPLAARLLQLCSLLHHKGISENFCINASKYRHQSAIPTEQDLRDSLEFLSQFMLPGRTWNSLQFQDVTAEIMAYSLMEFNPDQAMFSMHPLVHEWCQSIIIDQEACHSSIKGILGMCIDCIPGLEIQIESMRLLPHVDALLRGETQMFPDFKEQYARIYYGAGHYTKAEMLWALALQKHRKDLGDSHQDTLRTMTGLVEVYIELGQFETAKTLLDHLVEKQRQRLGDDHPHTLKSMVKLTFTYFGLGQFKNAVELGMQALEKCKQNLGGDHPYTLYAMSTLGLVYDSLGRFAEAMKLQILVLEKQSLGDDHPNTWRTMTNLSLTYDKLGKFEEAKRPSKYLDMHGKSGKDISLSGQICHDHPRTLISMSNMAVTYNCLGQFQEALKLHISVLGKRRETLGNDHVQTIRSMSYLGDTYNYLGQFGEALKLNIVAVEKQRDLLGEEHPETLKSMASLAITYGALGNFEEAKSLQYDSYKYPIDLKI</sequence>
<dbReference type="GO" id="GO:0043531">
    <property type="term" value="F:ADP binding"/>
    <property type="evidence" value="ECO:0007669"/>
    <property type="project" value="InterPro"/>
</dbReference>
<dbReference type="Gene3D" id="3.40.50.300">
    <property type="entry name" value="P-loop containing nucleotide triphosphate hydrolases"/>
    <property type="match status" value="1"/>
</dbReference>
<dbReference type="EMBL" id="JARJCW010000065">
    <property type="protein sequence ID" value="KAJ7199987.1"/>
    <property type="molecule type" value="Genomic_DNA"/>
</dbReference>